<proteinExistence type="predicted"/>
<name>A0ABD1XWX5_9MARC</name>
<dbReference type="SMART" id="SM01172">
    <property type="entry name" value="DUF3700"/>
    <property type="match status" value="1"/>
</dbReference>
<reference evidence="2 3" key="1">
    <citation type="submission" date="2024-09" db="EMBL/GenBank/DDBJ databases">
        <title>Chromosome-scale assembly of Riccia fluitans.</title>
        <authorList>
            <person name="Paukszto L."/>
            <person name="Sawicki J."/>
            <person name="Karawczyk K."/>
            <person name="Piernik-Szablinska J."/>
            <person name="Szczecinska M."/>
            <person name="Mazdziarz M."/>
        </authorList>
    </citation>
    <scope>NUCLEOTIDE SEQUENCE [LARGE SCALE GENOMIC DNA]</scope>
    <source>
        <strain evidence="2">Rf_01</strain>
        <tissue evidence="2">Aerial parts of the thallus</tissue>
    </source>
</reference>
<dbReference type="PANTHER" id="PTHR45952:SF4">
    <property type="entry name" value="ALUMINUM INDUCED PROTEIN WITH YGL AND LRDR MOTIFS"/>
    <property type="match status" value="1"/>
</dbReference>
<accession>A0ABD1XWX5</accession>
<dbReference type="Gene3D" id="3.60.20.10">
    <property type="entry name" value="Glutamine Phosphoribosylpyrophosphate, subunit 1, domain 1"/>
    <property type="match status" value="1"/>
</dbReference>
<sequence>MLALFNGKVASPPKEITVQGDDSRKHDREIVDGFKAQFPGAVAVEIDGKCTMSYSHANQQLLRPRYMSVQDDIMCMFEGVIENMPVVRQQYGITRSITEVSLIIEIYRVLRDRSPYPADHVIRGLTGAFAFVLYDNTTSSVFVAVDCHGKVPFYWGGSADGSLVFSEDQKLVKTACGKSFSPFPQGCYFSSADGLQSFEHPLSPIKAMPRVDSQGQVCGSTFKVMRCSIVDRWAYFGSNRVGCELRYQDCDVFLVRFPEECLMPCPFLQERGSDDEAVFRVCFDNVVL</sequence>
<gene>
    <name evidence="2" type="ORF">R1flu_024128</name>
</gene>
<protein>
    <recommendedName>
        <fullName evidence="1">DUF3700 domain-containing protein</fullName>
    </recommendedName>
</protein>
<dbReference type="Pfam" id="PF12481">
    <property type="entry name" value="DUF3700"/>
    <property type="match status" value="1"/>
</dbReference>
<keyword evidence="3" id="KW-1185">Reference proteome</keyword>
<evidence type="ECO:0000313" key="3">
    <source>
        <dbReference type="Proteomes" id="UP001605036"/>
    </source>
</evidence>
<dbReference type="InterPro" id="IPR024286">
    <property type="entry name" value="DUF3700"/>
</dbReference>
<evidence type="ECO:0000313" key="2">
    <source>
        <dbReference type="EMBL" id="KAL2612436.1"/>
    </source>
</evidence>
<evidence type="ECO:0000259" key="1">
    <source>
        <dbReference type="SMART" id="SM01172"/>
    </source>
</evidence>
<dbReference type="SUPFAM" id="SSF56235">
    <property type="entry name" value="N-terminal nucleophile aminohydrolases (Ntn hydrolases)"/>
    <property type="match status" value="1"/>
</dbReference>
<organism evidence="2 3">
    <name type="scientific">Riccia fluitans</name>
    <dbReference type="NCBI Taxonomy" id="41844"/>
    <lineage>
        <taxon>Eukaryota</taxon>
        <taxon>Viridiplantae</taxon>
        <taxon>Streptophyta</taxon>
        <taxon>Embryophyta</taxon>
        <taxon>Marchantiophyta</taxon>
        <taxon>Marchantiopsida</taxon>
        <taxon>Marchantiidae</taxon>
        <taxon>Marchantiales</taxon>
        <taxon>Ricciaceae</taxon>
        <taxon>Riccia</taxon>
    </lineage>
</organism>
<feature type="domain" description="DUF3700" evidence="1">
    <location>
        <begin position="2"/>
        <end position="224"/>
    </location>
</feature>
<comment type="caution">
    <text evidence="2">The sequence shown here is derived from an EMBL/GenBank/DDBJ whole genome shotgun (WGS) entry which is preliminary data.</text>
</comment>
<dbReference type="PANTHER" id="PTHR45952">
    <property type="entry name" value="ALUMINUM INDUCED PROTEIN WITH YGL AND LRDR MOTIFS"/>
    <property type="match status" value="1"/>
</dbReference>
<dbReference type="AlphaFoldDB" id="A0ABD1XWX5"/>
<dbReference type="InterPro" id="IPR029055">
    <property type="entry name" value="Ntn_hydrolases_N"/>
</dbReference>
<dbReference type="EMBL" id="JBHFFA010000007">
    <property type="protein sequence ID" value="KAL2612436.1"/>
    <property type="molecule type" value="Genomic_DNA"/>
</dbReference>
<dbReference type="Proteomes" id="UP001605036">
    <property type="component" value="Unassembled WGS sequence"/>
</dbReference>
<dbReference type="InterPro" id="IPR044828">
    <property type="entry name" value="TSJT1-like"/>
</dbReference>